<dbReference type="EMBL" id="FTNK01000015">
    <property type="protein sequence ID" value="SIR48086.1"/>
    <property type="molecule type" value="Genomic_DNA"/>
</dbReference>
<evidence type="ECO:0000259" key="2">
    <source>
        <dbReference type="Pfam" id="PF12146"/>
    </source>
</evidence>
<dbReference type="InterPro" id="IPR029058">
    <property type="entry name" value="AB_hydrolase_fold"/>
</dbReference>
<dbReference type="Gene3D" id="3.40.50.1820">
    <property type="entry name" value="alpha/beta hydrolase"/>
    <property type="match status" value="1"/>
</dbReference>
<feature type="domain" description="Serine aminopeptidase S33" evidence="2">
    <location>
        <begin position="134"/>
        <end position="245"/>
    </location>
</feature>
<keyword evidence="1" id="KW-1133">Transmembrane helix</keyword>
<comment type="caution">
    <text evidence="3">The sequence shown here is derived from an EMBL/GenBank/DDBJ whole genome shotgun (WGS) entry which is preliminary data.</text>
</comment>
<gene>
    <name evidence="3" type="ORF">SAMN05421578_11590</name>
</gene>
<keyword evidence="1" id="KW-0812">Transmembrane</keyword>
<reference evidence="3 4" key="1">
    <citation type="submission" date="2017-01" db="EMBL/GenBank/DDBJ databases">
        <authorList>
            <person name="Varghese N."/>
            <person name="Submissions S."/>
        </authorList>
    </citation>
    <scope>NUCLEOTIDE SEQUENCE [LARGE SCALE GENOMIC DNA]</scope>
    <source>
        <strain evidence="3 4">ATCC 23464</strain>
    </source>
</reference>
<organism evidence="3 4">
    <name type="scientific">Paenibacillus macquariensis</name>
    <dbReference type="NCBI Taxonomy" id="948756"/>
    <lineage>
        <taxon>Bacteria</taxon>
        <taxon>Bacillati</taxon>
        <taxon>Bacillota</taxon>
        <taxon>Bacilli</taxon>
        <taxon>Bacillales</taxon>
        <taxon>Paenibacillaceae</taxon>
        <taxon>Paenibacillus</taxon>
    </lineage>
</organism>
<keyword evidence="4" id="KW-1185">Reference proteome</keyword>
<evidence type="ECO:0000256" key="1">
    <source>
        <dbReference type="SAM" id="Phobius"/>
    </source>
</evidence>
<evidence type="ECO:0000313" key="3">
    <source>
        <dbReference type="EMBL" id="SIR48086.1"/>
    </source>
</evidence>
<protein>
    <recommendedName>
        <fullName evidence="2">Serine aminopeptidase S33 domain-containing protein</fullName>
    </recommendedName>
</protein>
<feature type="domain" description="Serine aminopeptidase S33" evidence="2">
    <location>
        <begin position="270"/>
        <end position="332"/>
    </location>
</feature>
<dbReference type="InterPro" id="IPR022742">
    <property type="entry name" value="Hydrolase_4"/>
</dbReference>
<evidence type="ECO:0000313" key="4">
    <source>
        <dbReference type="Proteomes" id="UP000186666"/>
    </source>
</evidence>
<feature type="transmembrane region" description="Helical" evidence="1">
    <location>
        <begin position="47"/>
        <end position="73"/>
    </location>
</feature>
<dbReference type="PANTHER" id="PTHR43358">
    <property type="entry name" value="ALPHA/BETA-HYDROLASE"/>
    <property type="match status" value="1"/>
</dbReference>
<sequence>MDGGAEEWTLYVKRYYKRYRSFILEIETIRKHIVIRNLFIVMGEGHMWTVIVAIVSVIAVLMLVLITASIYLYNVGILRNNKDFMNADPNLIKATHPWEYANDWLQTQPMETVHIRSDDGLQLAGYYVPSLTDSNKVVILAHGYSGQGRDMSNFAKMYQDLGYHVLMPDDRGHGQSEGHYIGFGWHDRKDYLKWIDYIIKSQGEDSQIILHGISMGGSTVLMTSGEPLPDQVKCIVSDCAYTSVKDILSYQLKTMYKLPAFPLIPLTSLICRMKAGYFFGEASAVTQVSRTKLPILFIHGDEDKFVPYDMVHRLYEAAGSEKELLSVPNAQHGNAYFADKEGYGNKLTSFVGRYVF</sequence>
<dbReference type="Pfam" id="PF12146">
    <property type="entry name" value="Hydrolase_4"/>
    <property type="match status" value="2"/>
</dbReference>
<name>A0ABY1K9Z3_9BACL</name>
<dbReference type="PANTHER" id="PTHR43358:SF4">
    <property type="entry name" value="ALPHA_BETA HYDROLASE FOLD-1 DOMAIN-CONTAINING PROTEIN"/>
    <property type="match status" value="1"/>
</dbReference>
<keyword evidence="1" id="KW-0472">Membrane</keyword>
<dbReference type="Proteomes" id="UP000186666">
    <property type="component" value="Unassembled WGS sequence"/>
</dbReference>
<dbReference type="InterPro" id="IPR052920">
    <property type="entry name" value="DNA-binding_regulatory"/>
</dbReference>
<dbReference type="SUPFAM" id="SSF53474">
    <property type="entry name" value="alpha/beta-Hydrolases"/>
    <property type="match status" value="1"/>
</dbReference>
<proteinExistence type="predicted"/>
<accession>A0ABY1K9Z3</accession>